<proteinExistence type="predicted"/>
<keyword evidence="2" id="KW-1185">Reference proteome</keyword>
<reference evidence="1 2" key="1">
    <citation type="submission" date="2023-03" db="EMBL/GenBank/DDBJ databases">
        <title>Bacillus Genome Sequencing.</title>
        <authorList>
            <person name="Dunlap C."/>
        </authorList>
    </citation>
    <scope>NUCLEOTIDE SEQUENCE [LARGE SCALE GENOMIC DNA]</scope>
    <source>
        <strain evidence="1 2">NRS-1351</strain>
    </source>
</reference>
<name>A0ABU6D605_9BACL</name>
<dbReference type="EMBL" id="JAROBY010000008">
    <property type="protein sequence ID" value="MEB4793149.1"/>
    <property type="molecule type" value="Genomic_DNA"/>
</dbReference>
<gene>
    <name evidence="1" type="ORF">P5G65_04520</name>
</gene>
<comment type="caution">
    <text evidence="1">The sequence shown here is derived from an EMBL/GenBank/DDBJ whole genome shotgun (WGS) entry which is preliminary data.</text>
</comment>
<sequence>MQDPTIFEHLRDKYADEDRAKLVMLQLKALLEQKKKKKWYQKLRLPTKTQPSSWNE</sequence>
<dbReference type="Proteomes" id="UP001355653">
    <property type="component" value="Unassembled WGS sequence"/>
</dbReference>
<protein>
    <submittedName>
        <fullName evidence="1">Uncharacterized protein</fullName>
    </submittedName>
</protein>
<accession>A0ABU6D605</accession>
<evidence type="ECO:0000313" key="2">
    <source>
        <dbReference type="Proteomes" id="UP001355653"/>
    </source>
</evidence>
<dbReference type="RefSeq" id="WP_164819481.1">
    <property type="nucleotide sequence ID" value="NZ_JAROBY010000008.1"/>
</dbReference>
<evidence type="ECO:0000313" key="1">
    <source>
        <dbReference type="EMBL" id="MEB4793149.1"/>
    </source>
</evidence>
<organism evidence="1 2">
    <name type="scientific">Paenibacillus chondroitinus</name>
    <dbReference type="NCBI Taxonomy" id="59842"/>
    <lineage>
        <taxon>Bacteria</taxon>
        <taxon>Bacillati</taxon>
        <taxon>Bacillota</taxon>
        <taxon>Bacilli</taxon>
        <taxon>Bacillales</taxon>
        <taxon>Paenibacillaceae</taxon>
        <taxon>Paenibacillus</taxon>
    </lineage>
</organism>